<organism evidence="2 3">
    <name type="scientific">Coleophoma crateriformis</name>
    <dbReference type="NCBI Taxonomy" id="565419"/>
    <lineage>
        <taxon>Eukaryota</taxon>
        <taxon>Fungi</taxon>
        <taxon>Dikarya</taxon>
        <taxon>Ascomycota</taxon>
        <taxon>Pezizomycotina</taxon>
        <taxon>Leotiomycetes</taxon>
        <taxon>Helotiales</taxon>
        <taxon>Dermateaceae</taxon>
        <taxon>Coleophoma</taxon>
    </lineage>
</organism>
<dbReference type="OrthoDB" id="3438628at2759"/>
<evidence type="ECO:0000313" key="3">
    <source>
        <dbReference type="Proteomes" id="UP000256328"/>
    </source>
</evidence>
<accession>A0A3D8QUJ0</accession>
<feature type="region of interest" description="Disordered" evidence="1">
    <location>
        <begin position="277"/>
        <end position="297"/>
    </location>
</feature>
<name>A0A3D8QUJ0_9HELO</name>
<keyword evidence="3" id="KW-1185">Reference proteome</keyword>
<evidence type="ECO:0000256" key="1">
    <source>
        <dbReference type="SAM" id="MobiDB-lite"/>
    </source>
</evidence>
<proteinExistence type="predicted"/>
<dbReference type="Proteomes" id="UP000256328">
    <property type="component" value="Unassembled WGS sequence"/>
</dbReference>
<evidence type="ECO:0000313" key="2">
    <source>
        <dbReference type="EMBL" id="RDW65422.1"/>
    </source>
</evidence>
<gene>
    <name evidence="2" type="ORF">BP5796_10114</name>
</gene>
<sequence length="297" mass="32923">MPRKDEDAHDWTPFELHTLLCLMARGYHLGGMQKRTKGSTKDELQAAATRHAYLDLATKLNETISRGNFINDIPVKTIFNKIDEILETHKGPIAYMERQRVGRMTRGLKYVFARSPPIGFTGTKTEWESGRKEKVMEEELAKRTAVSIAAMAAGNDTSNGVILPSLEGSNLQASASMGTDLNLNREARLGGSLMKSTSYTGTSKVLPTNGKARKSVGAVADISEDPVDQFFDQWERELLTQPSLAPATYMFSSRQAMINNANNEDFSDQEAGGIDYTKKPTARGENMVPLPFNRLER</sequence>
<dbReference type="EMBL" id="PDLN01000015">
    <property type="protein sequence ID" value="RDW65422.1"/>
    <property type="molecule type" value="Genomic_DNA"/>
</dbReference>
<protein>
    <submittedName>
        <fullName evidence="2">Uncharacterized protein</fullName>
    </submittedName>
</protein>
<dbReference type="AlphaFoldDB" id="A0A3D8QUJ0"/>
<reference evidence="2 3" key="1">
    <citation type="journal article" date="2018" name="IMA Fungus">
        <title>IMA Genome-F 9: Draft genome sequence of Annulohypoxylon stygium, Aspergillus mulundensis, Berkeleyomyces basicola (syn. Thielaviopsis basicola), Ceratocystis smalleyi, two Cercospora beticola strains, Coleophoma cylindrospora, Fusarium fracticaudum, Phialophora cf. hyalina, and Morchella septimelata.</title>
        <authorList>
            <person name="Wingfield B.D."/>
            <person name="Bills G.F."/>
            <person name="Dong Y."/>
            <person name="Huang W."/>
            <person name="Nel W.J."/>
            <person name="Swalarsk-Parry B.S."/>
            <person name="Vaghefi N."/>
            <person name="Wilken P.M."/>
            <person name="An Z."/>
            <person name="de Beer Z.W."/>
            <person name="De Vos L."/>
            <person name="Chen L."/>
            <person name="Duong T.A."/>
            <person name="Gao Y."/>
            <person name="Hammerbacher A."/>
            <person name="Kikkert J.R."/>
            <person name="Li Y."/>
            <person name="Li H."/>
            <person name="Li K."/>
            <person name="Li Q."/>
            <person name="Liu X."/>
            <person name="Ma X."/>
            <person name="Naidoo K."/>
            <person name="Pethybridge S.J."/>
            <person name="Sun J."/>
            <person name="Steenkamp E.T."/>
            <person name="van der Nest M.A."/>
            <person name="van Wyk S."/>
            <person name="Wingfield M.J."/>
            <person name="Xiong C."/>
            <person name="Yue Q."/>
            <person name="Zhang X."/>
        </authorList>
    </citation>
    <scope>NUCLEOTIDE SEQUENCE [LARGE SCALE GENOMIC DNA]</scope>
    <source>
        <strain evidence="2 3">BP5796</strain>
    </source>
</reference>
<comment type="caution">
    <text evidence="2">The sequence shown here is derived from an EMBL/GenBank/DDBJ whole genome shotgun (WGS) entry which is preliminary data.</text>
</comment>